<reference evidence="3 4" key="1">
    <citation type="submission" date="2019-12" db="EMBL/GenBank/DDBJ databases">
        <title>Chitinophaga sp. strain ysch24 (GDMCC 1.1355), whole genome shotgun sequence.</title>
        <authorList>
            <person name="Zhang X."/>
        </authorList>
    </citation>
    <scope>NUCLEOTIDE SEQUENCE [LARGE SCALE GENOMIC DNA]</scope>
    <source>
        <strain evidence="4">ysch24</strain>
    </source>
</reference>
<comment type="caution">
    <text evidence="3">The sequence shown here is derived from an EMBL/GenBank/DDBJ whole genome shotgun (WGS) entry which is preliminary data.</text>
</comment>
<dbReference type="InterPro" id="IPR012338">
    <property type="entry name" value="Beta-lactam/transpept-like"/>
</dbReference>
<name>A0A7K1U6W8_9BACT</name>
<dbReference type="RefSeq" id="WP_157307643.1">
    <property type="nucleotide sequence ID" value="NZ_WRXN01000007.1"/>
</dbReference>
<dbReference type="AlphaFoldDB" id="A0A7K1U6W8"/>
<keyword evidence="4" id="KW-1185">Reference proteome</keyword>
<feature type="signal peptide" evidence="1">
    <location>
        <begin position="1"/>
        <end position="29"/>
    </location>
</feature>
<protein>
    <submittedName>
        <fullName evidence="3">Serine hydrolase</fullName>
    </submittedName>
</protein>
<dbReference type="Gene3D" id="3.40.710.10">
    <property type="entry name" value="DD-peptidase/beta-lactamase superfamily"/>
    <property type="match status" value="2"/>
</dbReference>
<dbReference type="PANTHER" id="PTHR46825:SF9">
    <property type="entry name" value="BETA-LACTAMASE-RELATED DOMAIN-CONTAINING PROTEIN"/>
    <property type="match status" value="1"/>
</dbReference>
<organism evidence="3 4">
    <name type="scientific">Chitinophaga tropicalis</name>
    <dbReference type="NCBI Taxonomy" id="2683588"/>
    <lineage>
        <taxon>Bacteria</taxon>
        <taxon>Pseudomonadati</taxon>
        <taxon>Bacteroidota</taxon>
        <taxon>Chitinophagia</taxon>
        <taxon>Chitinophagales</taxon>
        <taxon>Chitinophagaceae</taxon>
        <taxon>Chitinophaga</taxon>
    </lineage>
</organism>
<dbReference type="Proteomes" id="UP000461730">
    <property type="component" value="Unassembled WGS sequence"/>
</dbReference>
<dbReference type="NCBIfam" id="TIGR01409">
    <property type="entry name" value="TAT_signal_seq"/>
    <property type="match status" value="1"/>
</dbReference>
<dbReference type="Pfam" id="PF00144">
    <property type="entry name" value="Beta-lactamase"/>
    <property type="match status" value="1"/>
</dbReference>
<accession>A0A7K1U6W8</accession>
<gene>
    <name evidence="3" type="ORF">GO493_17325</name>
</gene>
<dbReference type="InterPro" id="IPR006311">
    <property type="entry name" value="TAT_signal"/>
</dbReference>
<proteinExistence type="predicted"/>
<keyword evidence="3" id="KW-0378">Hydrolase</keyword>
<sequence length="551" mass="62701">MTSRRNFIKQAGMATAGLLASQMPLNAFAAEDDKRFRQLREAIAAHANFLKIPGLIAAVVEDGQVRFVQTEGFADADKKIPMRRDHIFPVASVTKTFAAVTLMQYEQEGRVSMDDYILDYPFLPVGFTPERLQSPNVKIKHVLSHTSEGEPGSNYIYNGGRYNFIYGVFEAMSGNTRHYEAFSGEVTKRILQPLKMNDTLPGYPSDKNNPALSRIVTTYFRDRKHQSFNANRNLPDQTILYPSTNLLTTADDLAKYCHALDNNILLTAESYRKLTSPFAASDGRTYPYGLGWATQQVDGRPVHWHYGYGDSFAALLIRLPREKLSFILLCNSTPASEAFFLGYGNVLNSVFAQAFFKHIVFRRDDQFSYDALINKQVTGTDTLFYDEVFSQALMRYYTEQNYNEHKSEAAKLIHYLAVNAPARFQKTDLSLIYLLSQIADPGLKEQMETAIAAYADSNYFHPHIHERIAGWYERTGNSQAARDWYHKLADSKGYEEQGAVKSACNILGKYYLAQGEKEKGRNYLWRETLYNRYTDSGIEEASRQLTVMKSR</sequence>
<dbReference type="GO" id="GO:0016787">
    <property type="term" value="F:hydrolase activity"/>
    <property type="evidence" value="ECO:0007669"/>
    <property type="project" value="UniProtKB-KW"/>
</dbReference>
<dbReference type="PANTHER" id="PTHR46825">
    <property type="entry name" value="D-ALANYL-D-ALANINE-CARBOXYPEPTIDASE/ENDOPEPTIDASE AMPH"/>
    <property type="match status" value="1"/>
</dbReference>
<dbReference type="PROSITE" id="PS51318">
    <property type="entry name" value="TAT"/>
    <property type="match status" value="1"/>
</dbReference>
<feature type="chain" id="PRO_5029827434" evidence="1">
    <location>
        <begin position="30"/>
        <end position="551"/>
    </location>
</feature>
<evidence type="ECO:0000313" key="3">
    <source>
        <dbReference type="EMBL" id="MVT10036.1"/>
    </source>
</evidence>
<evidence type="ECO:0000259" key="2">
    <source>
        <dbReference type="Pfam" id="PF00144"/>
    </source>
</evidence>
<evidence type="ECO:0000256" key="1">
    <source>
        <dbReference type="SAM" id="SignalP"/>
    </source>
</evidence>
<dbReference type="InterPro" id="IPR019546">
    <property type="entry name" value="TAT_signal_bac_arc"/>
</dbReference>
<dbReference type="InterPro" id="IPR001466">
    <property type="entry name" value="Beta-lactam-related"/>
</dbReference>
<feature type="domain" description="Beta-lactamase-related" evidence="2">
    <location>
        <begin position="48"/>
        <end position="335"/>
    </location>
</feature>
<dbReference type="InterPro" id="IPR050491">
    <property type="entry name" value="AmpC-like"/>
</dbReference>
<dbReference type="SUPFAM" id="SSF56601">
    <property type="entry name" value="beta-lactamase/transpeptidase-like"/>
    <property type="match status" value="1"/>
</dbReference>
<dbReference type="EMBL" id="WRXN01000007">
    <property type="protein sequence ID" value="MVT10036.1"/>
    <property type="molecule type" value="Genomic_DNA"/>
</dbReference>
<evidence type="ECO:0000313" key="4">
    <source>
        <dbReference type="Proteomes" id="UP000461730"/>
    </source>
</evidence>
<keyword evidence="1" id="KW-0732">Signal</keyword>